<gene>
    <name evidence="2" type="ORF">RRF57_009736</name>
</gene>
<accession>A0AAN7Z825</accession>
<sequence length="1093" mass="123211">MPPRLSSRLIRYLYPQLDPEAKTIRLLELLPADFSVLPIHCQLVERKLSPSLSYKALSYSWKNEDVAPDEAIYCNSSPIYISANLHAALRRFRRPDEVVSLWVDAICINQQDDAERAYQVGMMRDIYQFSSEVLIWLGESGPNDDMGDWIWENSGAAGHDVRGTHDNPNVVQWFGNKDDIPKLKAYFSATSEDRALRFDDKRCDIFGTFCVLQLLASGVPVDKIWHLRHVSYSASIINGLNAIMEKAWWRRIWVVQETVVAKSPVVYYGNVLRPCMCAPWRMFALAAVEYDTSRVKDNVDGFFSLLKSGQSLMQFTRVIMEIESTRRTWQKFEPLVPLTVLRKFRSRLATDPRDKVFAVLGLIRRWGLEKSGQATRGITPDYTLRDYQIFFRTTELLIKNTRSLAPLTGTLGRDGRSQMPSWVTDWSCSPTINEHIRLGNIQLYSAADYLSGSVALHGQSILEVQGYLLDKVDYVGRVLENNQGRNRTRLTVLEWQKALPTLTGVVSGGYIAGGSLYAAFWRTLCSDLEFVQYADRSEYVREFRRLPEQMVRNEAFEHWLTVDEHSRRRTSLIGGIWVEPTNSEMETESKNAFQYLLECASGGRRFFRTRSGYIGTGPPNMKLGDSVAILLGSRVPFILREDGHPRRCSGHDINVLFSERASYKAGKGAKPQDVGKYHCYVTHQHCHRVVGDAYVHGMMRGDVKQTNQWNDAPIYLPTQFYKQYVIATKHQLISEHKEGIDLAEGLGAQEAMRPLTSAKHKLCTLAVSRRSRIPASIQIRFGTLLVPSISRWTPPHINARPATRTMTTITLKSPAISVSLPEGFTEEQLLSFSPFNSWLKTLSNSLSLQHSNPQHPFHKDPYALRSITVQSYDLFGGNRVGFLKLQAHATNSGGESLPGAVFLRGPSVAMLVMLIPEDAQTTDEEDEERYVILTIQPRIPAGSLAFAELPAGMVDDSDAGKFAGTAAREIHEELGIEIPASELICLSELAASGDDGISTEDEGEEGLPFAMYPSAGGCDEYIPIYMHERRVPRDTLKEWTGKLTGLRDDGEKITLKLVPMRDLWREGLRDAKALAALALWEGLRREGKLQGKL</sequence>
<proteinExistence type="predicted"/>
<dbReference type="Proteomes" id="UP001305414">
    <property type="component" value="Unassembled WGS sequence"/>
</dbReference>
<organism evidence="2 3">
    <name type="scientific">Xylaria bambusicola</name>
    <dbReference type="NCBI Taxonomy" id="326684"/>
    <lineage>
        <taxon>Eukaryota</taxon>
        <taxon>Fungi</taxon>
        <taxon>Dikarya</taxon>
        <taxon>Ascomycota</taxon>
        <taxon>Pezizomycotina</taxon>
        <taxon>Sordariomycetes</taxon>
        <taxon>Xylariomycetidae</taxon>
        <taxon>Xylariales</taxon>
        <taxon>Xylariaceae</taxon>
        <taxon>Xylaria</taxon>
    </lineage>
</organism>
<dbReference type="Gene3D" id="3.90.79.10">
    <property type="entry name" value="Nucleoside Triphosphate Pyrophosphohydrolase"/>
    <property type="match status" value="1"/>
</dbReference>
<dbReference type="InterPro" id="IPR015797">
    <property type="entry name" value="NUDIX_hydrolase-like_dom_sf"/>
</dbReference>
<dbReference type="PANTHER" id="PTHR24148:SF82">
    <property type="entry name" value="HETEROKARYON INCOMPATIBILITY DOMAIN-CONTAINING PROTEIN"/>
    <property type="match status" value="1"/>
</dbReference>
<dbReference type="PANTHER" id="PTHR24148">
    <property type="entry name" value="ANKYRIN REPEAT DOMAIN-CONTAINING PROTEIN 39 HOMOLOG-RELATED"/>
    <property type="match status" value="1"/>
</dbReference>
<comment type="caution">
    <text evidence="2">The sequence shown here is derived from an EMBL/GenBank/DDBJ whole genome shotgun (WGS) entry which is preliminary data.</text>
</comment>
<dbReference type="InterPro" id="IPR052895">
    <property type="entry name" value="HetReg/Transcr_Mod"/>
</dbReference>
<name>A0AAN7Z825_9PEZI</name>
<dbReference type="InterPro" id="IPR010730">
    <property type="entry name" value="HET"/>
</dbReference>
<protein>
    <recommendedName>
        <fullName evidence="1">Heterokaryon incompatibility domain-containing protein</fullName>
    </recommendedName>
</protein>
<dbReference type="AlphaFoldDB" id="A0AAN7Z825"/>
<evidence type="ECO:0000259" key="1">
    <source>
        <dbReference type="Pfam" id="PF06985"/>
    </source>
</evidence>
<dbReference type="SUPFAM" id="SSF55811">
    <property type="entry name" value="Nudix"/>
    <property type="match status" value="1"/>
</dbReference>
<dbReference type="FunFam" id="3.90.79.10:FF:000068">
    <property type="entry name" value="NUDIX family hydrolase, putative"/>
    <property type="match status" value="1"/>
</dbReference>
<dbReference type="EMBL" id="JAWHQM010000037">
    <property type="protein sequence ID" value="KAK5634022.1"/>
    <property type="molecule type" value="Genomic_DNA"/>
</dbReference>
<dbReference type="Pfam" id="PF06985">
    <property type="entry name" value="HET"/>
    <property type="match status" value="1"/>
</dbReference>
<evidence type="ECO:0000313" key="3">
    <source>
        <dbReference type="Proteomes" id="UP001305414"/>
    </source>
</evidence>
<dbReference type="CDD" id="cd03424">
    <property type="entry name" value="NUDIX_ADPRase_Nudt5_UGPPase_Nudt14"/>
    <property type="match status" value="1"/>
</dbReference>
<keyword evidence="3" id="KW-1185">Reference proteome</keyword>
<dbReference type="Pfam" id="PF26639">
    <property type="entry name" value="Het-6_barrel"/>
    <property type="match status" value="1"/>
</dbReference>
<reference evidence="2 3" key="1">
    <citation type="submission" date="2023-10" db="EMBL/GenBank/DDBJ databases">
        <title>Draft genome sequence of Xylaria bambusicola isolate GMP-LS, the root and basal stem rot pathogen of sugarcane in Indonesia.</title>
        <authorList>
            <person name="Selvaraj P."/>
            <person name="Muralishankar V."/>
            <person name="Muruganantham S."/>
            <person name="Sp S."/>
            <person name="Haryani S."/>
            <person name="Lau K.J.X."/>
            <person name="Naqvi N.I."/>
        </authorList>
    </citation>
    <scope>NUCLEOTIDE SEQUENCE [LARGE SCALE GENOMIC DNA]</scope>
    <source>
        <strain evidence="2">GMP-LS</strain>
    </source>
</reference>
<feature type="domain" description="Heterokaryon incompatibility" evidence="1">
    <location>
        <begin position="54"/>
        <end position="257"/>
    </location>
</feature>
<evidence type="ECO:0000313" key="2">
    <source>
        <dbReference type="EMBL" id="KAK5634022.1"/>
    </source>
</evidence>